<evidence type="ECO:0000313" key="3">
    <source>
        <dbReference type="Proteomes" id="UP000294829"/>
    </source>
</evidence>
<dbReference type="AlphaFoldDB" id="A0A4R5W303"/>
<feature type="domain" description="Methyltransferase type 11" evidence="1">
    <location>
        <begin position="49"/>
        <end position="144"/>
    </location>
</feature>
<dbReference type="Gene3D" id="3.40.50.150">
    <property type="entry name" value="Vaccinia Virus protein VP39"/>
    <property type="match status" value="1"/>
</dbReference>
<dbReference type="RefSeq" id="WP_133328794.1">
    <property type="nucleotide sequence ID" value="NZ_SMYL01000005.1"/>
</dbReference>
<proteinExistence type="predicted"/>
<name>A0A4R5W303_9BURK</name>
<dbReference type="InterPro" id="IPR013216">
    <property type="entry name" value="Methyltransf_11"/>
</dbReference>
<evidence type="ECO:0000313" key="2">
    <source>
        <dbReference type="EMBL" id="TDK65668.1"/>
    </source>
</evidence>
<keyword evidence="2" id="KW-0489">Methyltransferase</keyword>
<dbReference type="CDD" id="cd02440">
    <property type="entry name" value="AdoMet_MTases"/>
    <property type="match status" value="1"/>
</dbReference>
<dbReference type="Proteomes" id="UP000294829">
    <property type="component" value="Unassembled WGS sequence"/>
</dbReference>
<dbReference type="EMBL" id="SMYL01000005">
    <property type="protein sequence ID" value="TDK65668.1"/>
    <property type="molecule type" value="Genomic_DNA"/>
</dbReference>
<dbReference type="InterPro" id="IPR029063">
    <property type="entry name" value="SAM-dependent_MTases_sf"/>
</dbReference>
<dbReference type="PANTHER" id="PTHR43591">
    <property type="entry name" value="METHYLTRANSFERASE"/>
    <property type="match status" value="1"/>
</dbReference>
<organism evidence="2 3">
    <name type="scientific">Sapientia aquatica</name>
    <dbReference type="NCBI Taxonomy" id="1549640"/>
    <lineage>
        <taxon>Bacteria</taxon>
        <taxon>Pseudomonadati</taxon>
        <taxon>Pseudomonadota</taxon>
        <taxon>Betaproteobacteria</taxon>
        <taxon>Burkholderiales</taxon>
        <taxon>Oxalobacteraceae</taxon>
        <taxon>Sapientia</taxon>
    </lineage>
</organism>
<reference evidence="2 3" key="1">
    <citation type="submission" date="2019-03" db="EMBL/GenBank/DDBJ databases">
        <title>Sapientia aquatica gen. nov., sp. nov., isolated from a crater lake.</title>
        <authorList>
            <person name="Felfoldi T."/>
            <person name="Szabo A."/>
            <person name="Toth E."/>
            <person name="Schumann P."/>
            <person name="Keki Z."/>
            <person name="Marialigeti K."/>
            <person name="Mathe I."/>
        </authorList>
    </citation>
    <scope>NUCLEOTIDE SEQUENCE [LARGE SCALE GENOMIC DNA]</scope>
    <source>
        <strain evidence="2 3">SA-152</strain>
    </source>
</reference>
<comment type="caution">
    <text evidence="2">The sequence shown here is derived from an EMBL/GenBank/DDBJ whole genome shotgun (WGS) entry which is preliminary data.</text>
</comment>
<dbReference type="OrthoDB" id="529208at2"/>
<dbReference type="PANTHER" id="PTHR43591:SF24">
    <property type="entry name" value="2-METHOXY-6-POLYPRENYL-1,4-BENZOQUINOL METHYLASE, MITOCHONDRIAL"/>
    <property type="match status" value="1"/>
</dbReference>
<dbReference type="SUPFAM" id="SSF53335">
    <property type="entry name" value="S-adenosyl-L-methionine-dependent methyltransferases"/>
    <property type="match status" value="1"/>
</dbReference>
<gene>
    <name evidence="2" type="ORF">E2I14_12070</name>
</gene>
<accession>A0A4R5W303</accession>
<keyword evidence="2" id="KW-0808">Transferase</keyword>
<evidence type="ECO:0000259" key="1">
    <source>
        <dbReference type="Pfam" id="PF08241"/>
    </source>
</evidence>
<dbReference type="Pfam" id="PF08241">
    <property type="entry name" value="Methyltransf_11"/>
    <property type="match status" value="1"/>
</dbReference>
<dbReference type="GO" id="GO:0032259">
    <property type="term" value="P:methylation"/>
    <property type="evidence" value="ECO:0007669"/>
    <property type="project" value="UniProtKB-KW"/>
</dbReference>
<protein>
    <submittedName>
        <fullName evidence="2">Methyltransferase domain-containing protein</fullName>
    </submittedName>
</protein>
<sequence>MSSNSDSHNERIVDQFTKQSIPFTKVGGHFDAVETLVALSKVKKTDVVLDVACGPGIVTCAFAQQASRAVGIDVTPAMLEVAQQRQVEQHLSNLEWHLGDANQLPFDDESFDVVVTRYSFHHLLNPAAALGEMMRVCKPHGVVLVADIAIADQKSAYFDELETLRDPSHVHALTETEFDQLIRQSGLRNCACTSYPVDISLDAIMNASFPNPGDEEIVRNRITEDVELNNLGINVRRVENKIVYSVPIVVYVGTKA</sequence>
<dbReference type="GO" id="GO:0008757">
    <property type="term" value="F:S-adenosylmethionine-dependent methyltransferase activity"/>
    <property type="evidence" value="ECO:0007669"/>
    <property type="project" value="InterPro"/>
</dbReference>
<keyword evidence="3" id="KW-1185">Reference proteome</keyword>